<dbReference type="PROSITE" id="PS51257">
    <property type="entry name" value="PROKAR_LIPOPROTEIN"/>
    <property type="match status" value="1"/>
</dbReference>
<organism evidence="2 3">
    <name type="scientific">Winslowiella arboricola</name>
    <dbReference type="NCBI Taxonomy" id="2978220"/>
    <lineage>
        <taxon>Bacteria</taxon>
        <taxon>Pseudomonadati</taxon>
        <taxon>Pseudomonadota</taxon>
        <taxon>Gammaproteobacteria</taxon>
        <taxon>Enterobacterales</taxon>
        <taxon>Erwiniaceae</taxon>
        <taxon>Winslowiella</taxon>
    </lineage>
</organism>
<evidence type="ECO:0000313" key="3">
    <source>
        <dbReference type="Proteomes" id="UP001064262"/>
    </source>
</evidence>
<proteinExistence type="predicted"/>
<dbReference type="Proteomes" id="UP001064262">
    <property type="component" value="Unassembled WGS sequence"/>
</dbReference>
<dbReference type="InterPro" id="IPR055903">
    <property type="entry name" value="DUF7480"/>
</dbReference>
<protein>
    <recommendedName>
        <fullName evidence="1">DUF7480 domain-containing protein</fullName>
    </recommendedName>
</protein>
<dbReference type="InterPro" id="IPR054657">
    <property type="entry name" value="T6SS_periplasmic_put"/>
</dbReference>
<sequence length="136" mass="15053">MNKIFLLASCSLLSACQSGDPVPVELPASAAIVNGDVCVKVMPEGDEKVMSLFIYEGNDVQHGTVKEFVPQLQVSSEECLPAPHYNWEPGKTYTWHINMASQQRIDKGAYPSNRGFVTRFKIVGEKNQKQLIPVSQ</sequence>
<gene>
    <name evidence="2" type="ORF">N5923_09760</name>
</gene>
<comment type="caution">
    <text evidence="2">The sequence shown here is derived from an EMBL/GenBank/DDBJ whole genome shotgun (WGS) entry which is preliminary data.</text>
</comment>
<name>A0A9J6PHH8_9GAMM</name>
<dbReference type="EMBL" id="JAODIM010000039">
    <property type="protein sequence ID" value="MCU5777777.1"/>
    <property type="molecule type" value="Genomic_DNA"/>
</dbReference>
<dbReference type="AlphaFoldDB" id="A0A9J6PHH8"/>
<evidence type="ECO:0000259" key="1">
    <source>
        <dbReference type="Pfam" id="PF24295"/>
    </source>
</evidence>
<keyword evidence="3" id="KW-1185">Reference proteome</keyword>
<feature type="domain" description="DUF7480" evidence="1">
    <location>
        <begin position="27"/>
        <end position="122"/>
    </location>
</feature>
<reference evidence="2" key="1">
    <citation type="submission" date="2022-09" db="EMBL/GenBank/DDBJ databases">
        <title>Winslowiella arboricola sp. nov., isolated from bleeding cankers on broadleaf hosts.</title>
        <authorList>
            <person name="Brady C."/>
            <person name="Kaur S."/>
            <person name="Crampton B."/>
            <person name="Maddock D."/>
            <person name="Arnold D."/>
            <person name="Denman S."/>
        </authorList>
    </citation>
    <scope>NUCLEOTIDE SEQUENCE</scope>
    <source>
        <strain evidence="2">BAC 15a-03b</strain>
    </source>
</reference>
<dbReference type="Pfam" id="PF24295">
    <property type="entry name" value="DUF7480"/>
    <property type="match status" value="1"/>
</dbReference>
<dbReference type="NCBIfam" id="NF045617">
    <property type="entry name" value="mostly_LP"/>
    <property type="match status" value="1"/>
</dbReference>
<evidence type="ECO:0000313" key="2">
    <source>
        <dbReference type="EMBL" id="MCU5777777.1"/>
    </source>
</evidence>
<dbReference type="RefSeq" id="WP_267143177.1">
    <property type="nucleotide sequence ID" value="NZ_JAODIL010000075.1"/>
</dbReference>
<accession>A0A9J6PHH8</accession>